<keyword evidence="3" id="KW-1185">Reference proteome</keyword>
<keyword evidence="1" id="KW-1133">Transmembrane helix</keyword>
<comment type="caution">
    <text evidence="2">The sequence shown here is derived from an EMBL/GenBank/DDBJ whole genome shotgun (WGS) entry which is preliminary data.</text>
</comment>
<sequence length="75" mass="8376">MGFDCEKKRKEERDFPYKGCMAEGMEQPQLVLGVIIGLVWAIGIGTIGMRVNNNSTPRQPVGVPKHDVIEYNQGK</sequence>
<keyword evidence="1" id="KW-0812">Transmembrane</keyword>
<evidence type="ECO:0000256" key="1">
    <source>
        <dbReference type="SAM" id="Phobius"/>
    </source>
</evidence>
<keyword evidence="1" id="KW-0472">Membrane</keyword>
<protein>
    <submittedName>
        <fullName evidence="2">Uncharacterized protein</fullName>
    </submittedName>
</protein>
<evidence type="ECO:0000313" key="3">
    <source>
        <dbReference type="Proteomes" id="UP001501175"/>
    </source>
</evidence>
<proteinExistence type="predicted"/>
<dbReference type="EMBL" id="BAABHD010000078">
    <property type="protein sequence ID" value="GAA4465014.1"/>
    <property type="molecule type" value="Genomic_DNA"/>
</dbReference>
<dbReference type="Proteomes" id="UP001501175">
    <property type="component" value="Unassembled WGS sequence"/>
</dbReference>
<feature type="transmembrane region" description="Helical" evidence="1">
    <location>
        <begin position="30"/>
        <end position="49"/>
    </location>
</feature>
<organism evidence="2 3">
    <name type="scientific">Nibrella saemangeumensis</name>
    <dbReference type="NCBI Taxonomy" id="1084526"/>
    <lineage>
        <taxon>Bacteria</taxon>
        <taxon>Pseudomonadati</taxon>
        <taxon>Bacteroidota</taxon>
        <taxon>Cytophagia</taxon>
        <taxon>Cytophagales</taxon>
        <taxon>Spirosomataceae</taxon>
        <taxon>Nibrella</taxon>
    </lineage>
</organism>
<dbReference type="RefSeq" id="WP_345247293.1">
    <property type="nucleotide sequence ID" value="NZ_BAABHD010000078.1"/>
</dbReference>
<evidence type="ECO:0000313" key="2">
    <source>
        <dbReference type="EMBL" id="GAA4465014.1"/>
    </source>
</evidence>
<gene>
    <name evidence="2" type="ORF">GCM10023189_45070</name>
</gene>
<name>A0ABP8NCG0_9BACT</name>
<reference evidence="3" key="1">
    <citation type="journal article" date="2019" name="Int. J. Syst. Evol. Microbiol.">
        <title>The Global Catalogue of Microorganisms (GCM) 10K type strain sequencing project: providing services to taxonomists for standard genome sequencing and annotation.</title>
        <authorList>
            <consortium name="The Broad Institute Genomics Platform"/>
            <consortium name="The Broad Institute Genome Sequencing Center for Infectious Disease"/>
            <person name="Wu L."/>
            <person name="Ma J."/>
        </authorList>
    </citation>
    <scope>NUCLEOTIDE SEQUENCE [LARGE SCALE GENOMIC DNA]</scope>
    <source>
        <strain evidence="3">JCM 17927</strain>
    </source>
</reference>
<accession>A0ABP8NCG0</accession>